<keyword evidence="1" id="KW-0472">Membrane</keyword>
<evidence type="ECO:0000256" key="1">
    <source>
        <dbReference type="SAM" id="Phobius"/>
    </source>
</evidence>
<accession>A0A1Q9AZM9</accession>
<comment type="caution">
    <text evidence="2">The sequence shown here is derived from an EMBL/GenBank/DDBJ whole genome shotgun (WGS) entry which is preliminary data.</text>
</comment>
<keyword evidence="1" id="KW-0812">Transmembrane</keyword>
<sequence length="71" mass="7877">MIAAGVFLLLAGLGFAFLPRMMLALGNISPVLAGFFGVLFVGAFFLVFWLRARVQRRRDQAGLRNEHRDAP</sequence>
<organism evidence="2 3">
    <name type="scientific">Xaviernesmea oryzae</name>
    <dbReference type="NCBI Taxonomy" id="464029"/>
    <lineage>
        <taxon>Bacteria</taxon>
        <taxon>Pseudomonadati</taxon>
        <taxon>Pseudomonadota</taxon>
        <taxon>Alphaproteobacteria</taxon>
        <taxon>Hyphomicrobiales</taxon>
        <taxon>Rhizobiaceae</taxon>
        <taxon>Rhizobium/Agrobacterium group</taxon>
        <taxon>Xaviernesmea</taxon>
    </lineage>
</organism>
<proteinExistence type="predicted"/>
<evidence type="ECO:0000313" key="3">
    <source>
        <dbReference type="Proteomes" id="UP000186364"/>
    </source>
</evidence>
<protein>
    <submittedName>
        <fullName evidence="2">Uncharacterized protein</fullName>
    </submittedName>
</protein>
<keyword evidence="1" id="KW-1133">Transmembrane helix</keyword>
<feature type="transmembrane region" description="Helical" evidence="1">
    <location>
        <begin position="32"/>
        <end position="50"/>
    </location>
</feature>
<dbReference type="EMBL" id="MKIP01000034">
    <property type="protein sequence ID" value="OLP61151.1"/>
    <property type="molecule type" value="Genomic_DNA"/>
</dbReference>
<keyword evidence="3" id="KW-1185">Reference proteome</keyword>
<evidence type="ECO:0000313" key="2">
    <source>
        <dbReference type="EMBL" id="OLP61151.1"/>
    </source>
</evidence>
<reference evidence="2 3" key="1">
    <citation type="submission" date="2016-09" db="EMBL/GenBank/DDBJ databases">
        <title>Rhizobium sp. nov., a novel species isolated from the rice rhizosphere.</title>
        <authorList>
            <person name="Zhao J."/>
            <person name="Zhang X."/>
        </authorList>
    </citation>
    <scope>NUCLEOTIDE SEQUENCE [LARGE SCALE GENOMIC DNA]</scope>
    <source>
        <strain evidence="2 3">1.7048</strain>
    </source>
</reference>
<name>A0A1Q9AZM9_9HYPH</name>
<gene>
    <name evidence="2" type="ORF">BJF93_02700</name>
</gene>
<dbReference type="Proteomes" id="UP000186364">
    <property type="component" value="Unassembled WGS sequence"/>
</dbReference>
<dbReference type="AlphaFoldDB" id="A0A1Q9AZM9"/>